<evidence type="ECO:0000256" key="2">
    <source>
        <dbReference type="ARBA" id="ARBA00022448"/>
    </source>
</evidence>
<evidence type="ECO:0000256" key="9">
    <source>
        <dbReference type="RuleBase" id="RU003357"/>
    </source>
</evidence>
<dbReference type="NCBIfam" id="TIGR04057">
    <property type="entry name" value="SusC_RagA_signa"/>
    <property type="match status" value="1"/>
</dbReference>
<dbReference type="Pfam" id="PF13715">
    <property type="entry name" value="CarbopepD_reg_2"/>
    <property type="match status" value="1"/>
</dbReference>
<evidence type="ECO:0000256" key="6">
    <source>
        <dbReference type="ARBA" id="ARBA00023136"/>
    </source>
</evidence>
<evidence type="ECO:0000256" key="5">
    <source>
        <dbReference type="ARBA" id="ARBA00023077"/>
    </source>
</evidence>
<dbReference type="OrthoDB" id="609136at2"/>
<dbReference type="InterPro" id="IPR023997">
    <property type="entry name" value="TonB-dep_OMP_SusC/RagA_CS"/>
</dbReference>
<evidence type="ECO:0000256" key="1">
    <source>
        <dbReference type="ARBA" id="ARBA00004571"/>
    </source>
</evidence>
<dbReference type="EMBL" id="FTOR01000006">
    <property type="protein sequence ID" value="SIT24661.1"/>
    <property type="molecule type" value="Genomic_DNA"/>
</dbReference>
<dbReference type="InterPro" id="IPR023996">
    <property type="entry name" value="TonB-dep_OMP_SusC/RagA"/>
</dbReference>
<dbReference type="Pfam" id="PF00593">
    <property type="entry name" value="TonB_dep_Rec_b-barrel"/>
    <property type="match status" value="1"/>
</dbReference>
<comment type="similarity">
    <text evidence="8 9">Belongs to the TonB-dependent receptor family.</text>
</comment>
<dbReference type="PROSITE" id="PS52016">
    <property type="entry name" value="TONB_DEPENDENT_REC_3"/>
    <property type="match status" value="1"/>
</dbReference>
<dbReference type="SUPFAM" id="SSF49464">
    <property type="entry name" value="Carboxypeptidase regulatory domain-like"/>
    <property type="match status" value="1"/>
</dbReference>
<keyword evidence="5 9" id="KW-0798">TonB box</keyword>
<evidence type="ECO:0000313" key="13">
    <source>
        <dbReference type="EMBL" id="SIT24661.1"/>
    </source>
</evidence>
<dbReference type="SUPFAM" id="SSF56935">
    <property type="entry name" value="Porins"/>
    <property type="match status" value="1"/>
</dbReference>
<dbReference type="InterPro" id="IPR036942">
    <property type="entry name" value="Beta-barrel_TonB_sf"/>
</dbReference>
<dbReference type="Gene3D" id="2.40.170.20">
    <property type="entry name" value="TonB-dependent receptor, beta-barrel domain"/>
    <property type="match status" value="1"/>
</dbReference>
<dbReference type="Gene3D" id="2.60.40.1120">
    <property type="entry name" value="Carboxypeptidase-like, regulatory domain"/>
    <property type="match status" value="1"/>
</dbReference>
<keyword evidence="2 8" id="KW-0813">Transport</keyword>
<dbReference type="GO" id="GO:0009279">
    <property type="term" value="C:cell outer membrane"/>
    <property type="evidence" value="ECO:0007669"/>
    <property type="project" value="UniProtKB-SubCell"/>
</dbReference>
<keyword evidence="3 8" id="KW-1134">Transmembrane beta strand</keyword>
<dbReference type="InterPro" id="IPR008969">
    <property type="entry name" value="CarboxyPept-like_regulatory"/>
</dbReference>
<feature type="chain" id="PRO_5012297825" evidence="10">
    <location>
        <begin position="23"/>
        <end position="1012"/>
    </location>
</feature>
<reference evidence="14" key="1">
    <citation type="submission" date="2017-01" db="EMBL/GenBank/DDBJ databases">
        <authorList>
            <person name="Varghese N."/>
            <person name="Submissions S."/>
        </authorList>
    </citation>
    <scope>NUCLEOTIDE SEQUENCE [LARGE SCALE GENOMIC DNA]</scope>
    <source>
        <strain evidence="14">DSM 21054</strain>
    </source>
</reference>
<evidence type="ECO:0000256" key="8">
    <source>
        <dbReference type="PROSITE-ProRule" id="PRU01360"/>
    </source>
</evidence>
<keyword evidence="4 8" id="KW-0812">Transmembrane</keyword>
<dbReference type="InterPro" id="IPR037066">
    <property type="entry name" value="Plug_dom_sf"/>
</dbReference>
<evidence type="ECO:0000256" key="7">
    <source>
        <dbReference type="ARBA" id="ARBA00023237"/>
    </source>
</evidence>
<gene>
    <name evidence="13" type="ORF">SAMN05421788_106166</name>
</gene>
<feature type="domain" description="TonB-dependent receptor plug" evidence="12">
    <location>
        <begin position="117"/>
        <end position="239"/>
    </location>
</feature>
<keyword evidence="14" id="KW-1185">Reference proteome</keyword>
<keyword evidence="7 8" id="KW-0998">Cell outer membrane</keyword>
<dbReference type="NCBIfam" id="TIGR04056">
    <property type="entry name" value="OMP_RagA_SusC"/>
    <property type="match status" value="1"/>
</dbReference>
<feature type="domain" description="TonB-dependent receptor-like beta-barrel" evidence="11">
    <location>
        <begin position="480"/>
        <end position="965"/>
    </location>
</feature>
<protein>
    <submittedName>
        <fullName evidence="13">TonB-linked outer membrane protein, SusC/RagA family</fullName>
    </submittedName>
</protein>
<sequence>MRKSPNMLMLLLLLCTGVNVLAQSTFSVKGKITDSTGVAIGNVSIKEKNQKRGTTSKDDGSFLLSVSGSNAVLIISSIGYEEQEVPVQGKANVVVMLQRSTEQLSDIVVTALGVKRDKRNLTFSSQVVQGAEVNKAQEPNVLNALTGKAAGVQITSTTGAPGSSAAIVIRGVTSLSGDNQALIVLDGVPMNNDETDGGGGGGAGGNRLSDLDPSVIDNINILKGAAATALYGSAGARGVVLITTKGGSKGKKPVVTLSSSLSLETPHLAPRQLLYSQGNNGQYIDGETQKSSYSWGARMDTLHDASGNKVQFHNPMKEFFKTGITNNNTISVAGGNNQSDYFISYSYFKQKGTVPNTDLSRHSLFTKYHTQVYDKLSATFELTYSNATKNFIDEGYGLQNPITNVYISPVSYNLKNYLNADGTQRLFRYNRNNPYWVLNNIGNHSNINRFMPQVNLVYTPASWLSVTERVGADIYMDLLNYHINKGDISFSDGKVYTNNTTFKQFNHDLIVQLKQQFGKFNTSLMLGNNVWSRYYNYMSATGTGLSKAGYYNMASAASVSYAESKYDQRKVGFYAQAEVDYNRLLILSLSGRYDGSSVLSTSNAFYPYGSAAVGFIFSELLDAQTKKIINFGKLRASYASVGNDNVTVYANSTPYVQVTNANTGANVTFPYAGVNGFALSSNLGNSQLKNELQKEFEVGLETKLLGNRLGLEASYFNRNMSQGLVSGISLAPSTGYSTTTINSAEINTKGVELLLNGTPVKTRNFSWDVTVNFTKLNTKVKEVAPGKLDETQIGFTYAVKGMPYGMFYGSVYARNAQGELLLKNGLPYSESNDYLGTATPDWTGGITNQFHYKNFALSFFIDTRQGGMLQNVDEYYNLTYGVSKATENRADRIIKGIDAATGAANTTVVTAQSYFTTISGITESQMQKASYIKLRNVSFSYSLNKSLLVKTPFKEATITFTGRNLWIHKAAGFTGSDPESTNTFGTSNGNMGVYTFGTPTSRSYGCSLKFVF</sequence>
<proteinExistence type="inferred from homology"/>
<evidence type="ECO:0000256" key="3">
    <source>
        <dbReference type="ARBA" id="ARBA00022452"/>
    </source>
</evidence>
<keyword evidence="10" id="KW-0732">Signal</keyword>
<dbReference type="InterPro" id="IPR039426">
    <property type="entry name" value="TonB-dep_rcpt-like"/>
</dbReference>
<keyword evidence="6 8" id="KW-0472">Membrane</keyword>
<dbReference type="AlphaFoldDB" id="A0A1N7QP84"/>
<evidence type="ECO:0000259" key="12">
    <source>
        <dbReference type="Pfam" id="PF07715"/>
    </source>
</evidence>
<evidence type="ECO:0000259" key="11">
    <source>
        <dbReference type="Pfam" id="PF00593"/>
    </source>
</evidence>
<evidence type="ECO:0000256" key="10">
    <source>
        <dbReference type="SAM" id="SignalP"/>
    </source>
</evidence>
<dbReference type="STRING" id="477680.SAMN05421788_106166"/>
<accession>A0A1N7QP84</accession>
<organism evidence="13 14">
    <name type="scientific">Filimonas lacunae</name>
    <dbReference type="NCBI Taxonomy" id="477680"/>
    <lineage>
        <taxon>Bacteria</taxon>
        <taxon>Pseudomonadati</taxon>
        <taxon>Bacteroidota</taxon>
        <taxon>Chitinophagia</taxon>
        <taxon>Chitinophagales</taxon>
        <taxon>Chitinophagaceae</taxon>
        <taxon>Filimonas</taxon>
    </lineage>
</organism>
<dbReference type="InterPro" id="IPR012910">
    <property type="entry name" value="Plug_dom"/>
</dbReference>
<evidence type="ECO:0000256" key="4">
    <source>
        <dbReference type="ARBA" id="ARBA00022692"/>
    </source>
</evidence>
<name>A0A1N7QP84_9BACT</name>
<dbReference type="InterPro" id="IPR000531">
    <property type="entry name" value="Beta-barrel_TonB"/>
</dbReference>
<comment type="subcellular location">
    <subcellularLocation>
        <location evidence="1 8">Cell outer membrane</location>
        <topology evidence="1 8">Multi-pass membrane protein</topology>
    </subcellularLocation>
</comment>
<dbReference type="RefSeq" id="WP_076380373.1">
    <property type="nucleotide sequence ID" value="NZ_AP017422.1"/>
</dbReference>
<feature type="signal peptide" evidence="10">
    <location>
        <begin position="1"/>
        <end position="22"/>
    </location>
</feature>
<dbReference type="Proteomes" id="UP000186917">
    <property type="component" value="Unassembled WGS sequence"/>
</dbReference>
<dbReference type="Gene3D" id="2.170.130.10">
    <property type="entry name" value="TonB-dependent receptor, plug domain"/>
    <property type="match status" value="1"/>
</dbReference>
<evidence type="ECO:0000313" key="14">
    <source>
        <dbReference type="Proteomes" id="UP000186917"/>
    </source>
</evidence>
<dbReference type="Pfam" id="PF07715">
    <property type="entry name" value="Plug"/>
    <property type="match status" value="1"/>
</dbReference>